<sequence length="180" mass="20216">MKRVTKVVTIALVIGTTSLSAISNDYAITDNYKLLNDMKLAKKQQELIINISQALESESVNMTTLKNSKERFSKVLLGLSNGDNSINLKGTNIPAIKAKLSEVQTLWNRELTTLNSLISDSKNREKAIDRLAPIMTKMSEAVALYNKSYSKFRQKSKLSSLVSHHMNSYKKQTFAFNIIQ</sequence>
<protein>
    <submittedName>
        <fullName evidence="1">Nitric oxide-responding transcriptional regulator Dnr (Crp/Fnr family)</fullName>
    </submittedName>
</protein>
<accession>A0A1W1CEK8</accession>
<dbReference type="EMBL" id="FPHE01000130">
    <property type="protein sequence ID" value="SFV64204.1"/>
    <property type="molecule type" value="Genomic_DNA"/>
</dbReference>
<gene>
    <name evidence="1" type="ORF">MNB_SV-12-1438</name>
</gene>
<name>A0A1W1CEK8_9ZZZZ</name>
<evidence type="ECO:0000313" key="1">
    <source>
        <dbReference type="EMBL" id="SFV64204.1"/>
    </source>
</evidence>
<dbReference type="AlphaFoldDB" id="A0A1W1CEK8"/>
<organism evidence="1">
    <name type="scientific">hydrothermal vent metagenome</name>
    <dbReference type="NCBI Taxonomy" id="652676"/>
    <lineage>
        <taxon>unclassified sequences</taxon>
        <taxon>metagenomes</taxon>
        <taxon>ecological metagenomes</taxon>
    </lineage>
</organism>
<reference evidence="1" key="1">
    <citation type="submission" date="2016-10" db="EMBL/GenBank/DDBJ databases">
        <authorList>
            <person name="de Groot N.N."/>
        </authorList>
    </citation>
    <scope>NUCLEOTIDE SEQUENCE</scope>
</reference>
<proteinExistence type="predicted"/>